<dbReference type="SUPFAM" id="SSF47336">
    <property type="entry name" value="ACP-like"/>
    <property type="match status" value="1"/>
</dbReference>
<organism evidence="6 7">
    <name type="scientific">Nonomuraea coxensis DSM 45129</name>
    <dbReference type="NCBI Taxonomy" id="1122611"/>
    <lineage>
        <taxon>Bacteria</taxon>
        <taxon>Bacillati</taxon>
        <taxon>Actinomycetota</taxon>
        <taxon>Actinomycetes</taxon>
        <taxon>Streptosporangiales</taxon>
        <taxon>Streptosporangiaceae</taxon>
        <taxon>Nonomuraea</taxon>
    </lineage>
</organism>
<dbReference type="PANTHER" id="PTHR45527:SF1">
    <property type="entry name" value="FATTY ACID SYNTHASE"/>
    <property type="match status" value="1"/>
</dbReference>
<dbReference type="Gene3D" id="3.30.559.10">
    <property type="entry name" value="Chloramphenicol acetyltransferase-like domain"/>
    <property type="match status" value="2"/>
</dbReference>
<dbReference type="EMBL" id="CP068985">
    <property type="protein sequence ID" value="QYC41594.1"/>
    <property type="molecule type" value="Genomic_DNA"/>
</dbReference>
<keyword evidence="7" id="KW-1185">Reference proteome</keyword>
<gene>
    <name evidence="6" type="primary">lgrB3</name>
    <name evidence="6" type="ORF">Nocox_19925</name>
</gene>
<evidence type="ECO:0000256" key="2">
    <source>
        <dbReference type="ARBA" id="ARBA00022450"/>
    </source>
</evidence>
<dbReference type="Proteomes" id="UP000824681">
    <property type="component" value="Chromosome"/>
</dbReference>
<evidence type="ECO:0000313" key="7">
    <source>
        <dbReference type="Proteomes" id="UP000824681"/>
    </source>
</evidence>
<dbReference type="InterPro" id="IPR023213">
    <property type="entry name" value="CAT-like_dom_sf"/>
</dbReference>
<dbReference type="InterPro" id="IPR036736">
    <property type="entry name" value="ACP-like_sf"/>
</dbReference>
<dbReference type="PANTHER" id="PTHR45527">
    <property type="entry name" value="NONRIBOSOMAL PEPTIDE SYNTHETASE"/>
    <property type="match status" value="1"/>
</dbReference>
<dbReference type="InterPro" id="IPR020806">
    <property type="entry name" value="PKS_PP-bd"/>
</dbReference>
<evidence type="ECO:0000259" key="5">
    <source>
        <dbReference type="PROSITE" id="PS50075"/>
    </source>
</evidence>
<feature type="domain" description="Carrier" evidence="5">
    <location>
        <begin position="494"/>
        <end position="571"/>
    </location>
</feature>
<accession>A0ABX8U4B7</accession>
<sequence>MSAADKRALLAELMRTGAAPVPLSYGQRALWFMDRIRPEAGLAYHMPFAWTMRGRVDLEALRRAFDWLAERHPIFRTTYSHARGTPVQRVNPAGRIAFRVLNLEPGQDPVEVLETAARRPFDLARGPVSRVAVVRGGDGPPVLLWVTHHIAVDGWSLFQLLEELGTAYAAFARNGAPDLPAPAATYGDYVLWQAAMLAGPEGRRLERHWSGVLGDRPPPLRLPADRPRPADQTFGGAALPLRLGPEAAARVAELAAAAGTTLYTALLTGFELLLGRACGQEDFLLGTWASGRTRPEFAGTAGYFVNPVVVRAGLSGDPTFAEALGRARRVVLDALDHQDYPFPLLVERLGVPRDPSRSPLFDVAFTLRASQRGAIERSGSGGAASPLGAAAPGERGMLVRLGDLELTTFPLPQRTIRFDLEMELIAGDGVSGLLRYNTALFDEATAAWLADGYVRLLTDAAAHPGRPLSALDWAERPRPAAPPDASRARRDHREAPDELVDVVIGIWARVLDLDPGEIGPDDDFFERGGHSLAAVQVSIELQERLGAEVSISDIFHDLTPAALAARLGGPALPGPRPLPREPGADFPLSYAQESLWVLHQLAPESLAYNAPHVFRLRGPLDVAALERALGRVVAGHEALRTVYAATRRGPVQRVLEPGAFRLPVADVADAAEAMERALAEYRTPFDLAAGPPVRPVLYRVGPAEHVLLFLVHHIAFDGWSAAVFWRDLCGHYLAETGGGAPPAPPAVQCVDHAVWERAALTGERLDRLTGYWRERLAGAARAPLPTDLPRPRRPRFEGAQHAFDLDVDVRELCRAADATPHMVHLAAFQLWLAGRTGSADVVTGSVVSGRSRAETTGLIGHFVNVLAVRTDLTGARTFAEALARVRRGLLADYEHQELPLPLLGGRPPFDALFTLHDTRLLESAADALPGVAAERLAVPLGTAQFDLALEVTDLGGRARAVLEYDTALFLPGTAAAMAEELRRLTTALVTDPDRPLTEVTP</sequence>
<dbReference type="Pfam" id="PF00550">
    <property type="entry name" value="PP-binding"/>
    <property type="match status" value="1"/>
</dbReference>
<feature type="region of interest" description="Disordered" evidence="4">
    <location>
        <begin position="472"/>
        <end position="493"/>
    </location>
</feature>
<comment type="cofactor">
    <cofactor evidence="1">
        <name>pantetheine 4'-phosphate</name>
        <dbReference type="ChEBI" id="CHEBI:47942"/>
    </cofactor>
</comment>
<dbReference type="RefSeq" id="WP_020542794.1">
    <property type="nucleotide sequence ID" value="NZ_CP068985.1"/>
</dbReference>
<dbReference type="InterPro" id="IPR009081">
    <property type="entry name" value="PP-bd_ACP"/>
</dbReference>
<keyword evidence="2" id="KW-0596">Phosphopantetheine</keyword>
<dbReference type="Gene3D" id="3.30.559.30">
    <property type="entry name" value="Nonribosomal peptide synthetase, condensation domain"/>
    <property type="match status" value="2"/>
</dbReference>
<evidence type="ECO:0000256" key="1">
    <source>
        <dbReference type="ARBA" id="ARBA00001957"/>
    </source>
</evidence>
<dbReference type="InterPro" id="IPR001242">
    <property type="entry name" value="Condensation_dom"/>
</dbReference>
<dbReference type="SUPFAM" id="SSF52777">
    <property type="entry name" value="CoA-dependent acyltransferases"/>
    <property type="match status" value="4"/>
</dbReference>
<reference evidence="6 7" key="1">
    <citation type="journal article" date="2021" name="ACS Chem. Biol.">
        <title>Genomic-Led Discovery of a Novel Glycopeptide Antibiotic by Nonomuraea coxensis DSM 45129.</title>
        <authorList>
            <person name="Yushchuk O."/>
            <person name="Vior N.M."/>
            <person name="Andreo-Vidal A."/>
            <person name="Berini F."/>
            <person name="Ruckert C."/>
            <person name="Busche T."/>
            <person name="Binda E."/>
            <person name="Kalinowski J."/>
            <person name="Truman A.W."/>
            <person name="Marinelli F."/>
        </authorList>
    </citation>
    <scope>NUCLEOTIDE SEQUENCE [LARGE SCALE GENOMIC DNA]</scope>
    <source>
        <strain evidence="6 7">DSM 45129</strain>
    </source>
</reference>
<proteinExistence type="predicted"/>
<dbReference type="SMART" id="SM00823">
    <property type="entry name" value="PKS_PP"/>
    <property type="match status" value="1"/>
</dbReference>
<evidence type="ECO:0000256" key="4">
    <source>
        <dbReference type="SAM" id="MobiDB-lite"/>
    </source>
</evidence>
<protein>
    <submittedName>
        <fullName evidence="6">Linear gramicidin synthase subunit B</fullName>
    </submittedName>
</protein>
<dbReference type="Gene3D" id="1.10.1200.10">
    <property type="entry name" value="ACP-like"/>
    <property type="match status" value="1"/>
</dbReference>
<name>A0ABX8U4B7_9ACTN</name>
<dbReference type="CDD" id="cd19531">
    <property type="entry name" value="LCL_NRPS-like"/>
    <property type="match status" value="2"/>
</dbReference>
<keyword evidence="3" id="KW-0597">Phosphoprotein</keyword>
<evidence type="ECO:0000313" key="6">
    <source>
        <dbReference type="EMBL" id="QYC41594.1"/>
    </source>
</evidence>
<dbReference type="Pfam" id="PF00668">
    <property type="entry name" value="Condensation"/>
    <property type="match status" value="2"/>
</dbReference>
<dbReference type="PROSITE" id="PS50075">
    <property type="entry name" value="CARRIER"/>
    <property type="match status" value="1"/>
</dbReference>
<evidence type="ECO:0000256" key="3">
    <source>
        <dbReference type="ARBA" id="ARBA00022553"/>
    </source>
</evidence>